<evidence type="ECO:0000313" key="1">
    <source>
        <dbReference type="EMBL" id="MBY8825086.1"/>
    </source>
</evidence>
<name>A0ABS7PUQ6_9SPHN</name>
<dbReference type="EMBL" id="JAINVV010000011">
    <property type="protein sequence ID" value="MBY8825086.1"/>
    <property type="molecule type" value="Genomic_DNA"/>
</dbReference>
<comment type="caution">
    <text evidence="1">The sequence shown here is derived from an EMBL/GenBank/DDBJ whole genome shotgun (WGS) entry which is preliminary data.</text>
</comment>
<proteinExistence type="predicted"/>
<dbReference type="Proteomes" id="UP000706039">
    <property type="component" value="Unassembled WGS sequence"/>
</dbReference>
<keyword evidence="2" id="KW-1185">Reference proteome</keyword>
<gene>
    <name evidence="1" type="ORF">K7G82_22480</name>
</gene>
<accession>A0ABS7PUQ6</accession>
<dbReference type="RefSeq" id="WP_222992190.1">
    <property type="nucleotide sequence ID" value="NZ_JAINVV010000011.1"/>
</dbReference>
<evidence type="ECO:0000313" key="2">
    <source>
        <dbReference type="Proteomes" id="UP000706039"/>
    </source>
</evidence>
<organism evidence="1 2">
    <name type="scientific">Sphingomonas colocasiae</name>
    <dbReference type="NCBI Taxonomy" id="1848973"/>
    <lineage>
        <taxon>Bacteria</taxon>
        <taxon>Pseudomonadati</taxon>
        <taxon>Pseudomonadota</taxon>
        <taxon>Alphaproteobacteria</taxon>
        <taxon>Sphingomonadales</taxon>
        <taxon>Sphingomonadaceae</taxon>
        <taxon>Sphingomonas</taxon>
    </lineage>
</organism>
<reference evidence="1 2" key="1">
    <citation type="submission" date="2021-08" db="EMBL/GenBank/DDBJ databases">
        <authorList>
            <person name="Tuo L."/>
        </authorList>
    </citation>
    <scope>NUCLEOTIDE SEQUENCE [LARGE SCALE GENOMIC DNA]</scope>
    <source>
        <strain evidence="1 2">JCM 31229</strain>
    </source>
</reference>
<protein>
    <submittedName>
        <fullName evidence="1">Uncharacterized protein</fullName>
    </submittedName>
</protein>
<sequence length="59" mass="6311">MLETDEHYAYWSPSGEKSGIYGGEAAVTAALLARLPGAERIDGGQQVSISLDIGYWPDP</sequence>